<protein>
    <submittedName>
        <fullName evidence="2">Uncharacterized protein</fullName>
    </submittedName>
</protein>
<proteinExistence type="predicted"/>
<dbReference type="EMBL" id="JBJJXE010000003">
    <property type="protein sequence ID" value="MFL1731975.1"/>
    <property type="molecule type" value="Genomic_DNA"/>
</dbReference>
<evidence type="ECO:0000313" key="2">
    <source>
        <dbReference type="EMBL" id="MFL1731975.1"/>
    </source>
</evidence>
<feature type="non-terminal residue" evidence="2">
    <location>
        <position position="212"/>
    </location>
</feature>
<name>A0ABW8U619_9GAMM</name>
<comment type="caution">
    <text evidence="2">The sequence shown here is derived from an EMBL/GenBank/DDBJ whole genome shotgun (WGS) entry which is preliminary data.</text>
</comment>
<keyword evidence="3" id="KW-1185">Reference proteome</keyword>
<organism evidence="2 3">
    <name type="scientific">Moraxella oculi</name>
    <dbReference type="NCBI Taxonomy" id="2940516"/>
    <lineage>
        <taxon>Bacteria</taxon>
        <taxon>Pseudomonadati</taxon>
        <taxon>Pseudomonadota</taxon>
        <taxon>Gammaproteobacteria</taxon>
        <taxon>Moraxellales</taxon>
        <taxon>Moraxellaceae</taxon>
        <taxon>Moraxella</taxon>
    </lineage>
</organism>
<gene>
    <name evidence="2" type="ORF">ACJHVH_03035</name>
</gene>
<feature type="coiled-coil region" evidence="1">
    <location>
        <begin position="183"/>
        <end position="210"/>
    </location>
</feature>
<evidence type="ECO:0000256" key="1">
    <source>
        <dbReference type="SAM" id="Coils"/>
    </source>
</evidence>
<sequence>MSKHIALKIHNATQTVANHTVIVKDGKPTVIKAASKVNYELLDVARGTAPDHIITKRVGKNLHIILDKEGQDDDIIIEGYYEKADSALVGLSEDGKYYYYIPDTGEVGDYVTELAIGDAEGQALGGQSYIHPWWVGEAEASTKVKVAVLPWIIGLTGTGGIVALTKSKDDDKKQDNGNDSSKIAEAEALVKKAEDAKKAAEDKLSDIKKDGV</sequence>
<reference evidence="2 3" key="1">
    <citation type="submission" date="2024-11" db="EMBL/GenBank/DDBJ databases">
        <title>First Report of Moraxella oculi in Brazil in an Infectious Bovine Keratoconjunctivitis Outbreak.</title>
        <authorList>
            <person name="Carvalho C.V."/>
            <person name="Domingues R."/>
            <person name="Coutinho C."/>
            <person name="Honorio N.T.B.S."/>
            <person name="Faza D.R.L.R."/>
            <person name="Carvalho W.A."/>
            <person name="Machado A.B.F."/>
            <person name="Martins M.F."/>
            <person name="Gaspar E.B."/>
        </authorList>
    </citation>
    <scope>NUCLEOTIDE SEQUENCE [LARGE SCALE GENOMIC DNA]</scope>
    <source>
        <strain evidence="2 3">2117LE</strain>
    </source>
</reference>
<dbReference type="RefSeq" id="WP_407068719.1">
    <property type="nucleotide sequence ID" value="NZ_JBJJXE010000003.1"/>
</dbReference>
<dbReference type="Proteomes" id="UP001624684">
    <property type="component" value="Unassembled WGS sequence"/>
</dbReference>
<keyword evidence="1" id="KW-0175">Coiled coil</keyword>
<evidence type="ECO:0000313" key="3">
    <source>
        <dbReference type="Proteomes" id="UP001624684"/>
    </source>
</evidence>
<accession>A0ABW8U619</accession>